<sequence>MSCAAIRASAPPRLCPVMVTWTFLAGEVPRVGHLVADASDEVAVVVAGAHVERRGEERFNAMAKISDVRSL</sequence>
<organism evidence="1">
    <name type="scientific">Oryza sativa subsp. japonica</name>
    <name type="common">Rice</name>
    <dbReference type="NCBI Taxonomy" id="39947"/>
    <lineage>
        <taxon>Eukaryota</taxon>
        <taxon>Viridiplantae</taxon>
        <taxon>Streptophyta</taxon>
        <taxon>Embryophyta</taxon>
        <taxon>Tracheophyta</taxon>
        <taxon>Spermatophyta</taxon>
        <taxon>Magnoliopsida</taxon>
        <taxon>Liliopsida</taxon>
        <taxon>Poales</taxon>
        <taxon>Poaceae</taxon>
        <taxon>BOP clade</taxon>
        <taxon>Oryzoideae</taxon>
        <taxon>Oryzeae</taxon>
        <taxon>Oryzinae</taxon>
        <taxon>Oryza</taxon>
        <taxon>Oryza sativa</taxon>
    </lineage>
</organism>
<dbReference type="EMBL" id="AP003406">
    <property type="protein sequence ID" value="BAD53359.1"/>
    <property type="molecule type" value="Genomic_DNA"/>
</dbReference>
<proteinExistence type="predicted"/>
<gene>
    <name evidence="1" type="primary">B1070A12.8</name>
</gene>
<evidence type="ECO:0000313" key="1">
    <source>
        <dbReference type="EMBL" id="BAD53359.1"/>
    </source>
</evidence>
<protein>
    <submittedName>
        <fullName evidence="1">Uncharacterized protein</fullName>
    </submittedName>
</protein>
<name>A0A979HKE5_ORYSJ</name>
<accession>A0A979HKE5</accession>
<dbReference type="Proteomes" id="UP000817658">
    <property type="component" value="Chromosome 1"/>
</dbReference>
<reference evidence="1" key="1">
    <citation type="journal article" date="2002" name="Nature">
        <title>The genome sequence and structure of rice chromosome 1.</title>
        <authorList>
            <person name="Sasaki T."/>
            <person name="Matsumoto T."/>
            <person name="Yamamoto K."/>
            <person name="Sakata K."/>
            <person name="Baba T."/>
            <person name="Katayose Y."/>
            <person name="Wu J."/>
            <person name="Niimura Y."/>
            <person name="Cheng Z."/>
            <person name="Nagamura Y."/>
            <person name="Antonio B.A."/>
            <person name="Kanamori H."/>
            <person name="Hosokawa S."/>
            <person name="Masukawa M."/>
            <person name="Arikawa K."/>
            <person name="Chiden Y."/>
            <person name="Hayashi M."/>
            <person name="Okamoto M."/>
            <person name="Ando T."/>
            <person name="Aoki H."/>
            <person name="Arita K."/>
            <person name="Hamada M."/>
            <person name="Harada C."/>
            <person name="Hijishita S."/>
            <person name="Honda M."/>
            <person name="Ichikawa Y."/>
            <person name="Idonuma A."/>
            <person name="Iijima M."/>
            <person name="Ikeda M."/>
            <person name="Ikeno M."/>
            <person name="Itoh S."/>
            <person name="Itoh T."/>
            <person name="Itoh Y."/>
            <person name="Itoh Y."/>
            <person name="Iwabuchi A."/>
            <person name="Kamiya K."/>
            <person name="Karasawa W."/>
            <person name="Katagiri S."/>
            <person name="Kikuta A."/>
            <person name="Kobayashi N."/>
            <person name="Kono I."/>
            <person name="Machita K."/>
            <person name="Maehara T."/>
            <person name="Mizuno H."/>
            <person name="Mizubayashi T."/>
            <person name="Mukai Y."/>
            <person name="Nagasaki H."/>
            <person name="Nakashima M."/>
            <person name="Nakama Y."/>
            <person name="Nakamichi Y."/>
            <person name="Nakamura M."/>
            <person name="Namiki N."/>
            <person name="Negishi M."/>
            <person name="Ohta I."/>
            <person name="Ono N."/>
            <person name="Saji S."/>
            <person name="Sakai K."/>
            <person name="Shibata M."/>
            <person name="Shimokawa T."/>
            <person name="Shomura A."/>
            <person name="Song J."/>
            <person name="Takazaki Y."/>
            <person name="Terasawa K."/>
            <person name="Tsuji K."/>
            <person name="Waki K."/>
            <person name="Yamagata H."/>
            <person name="Yamane H."/>
            <person name="Yoshiki S."/>
            <person name="Yoshihara R."/>
            <person name="Yukawa K."/>
            <person name="Zhong H."/>
            <person name="Iwama H."/>
            <person name="Endo T."/>
            <person name="Ito H."/>
            <person name="Hahn J.H."/>
            <person name="Kim H.I."/>
            <person name="Eun M.Y."/>
            <person name="Yano M."/>
            <person name="Jiang J."/>
            <person name="Gojobori T."/>
        </authorList>
    </citation>
    <scope>NUCLEOTIDE SEQUENCE [LARGE SCALE GENOMIC DNA]</scope>
</reference>
<dbReference type="AlphaFoldDB" id="A0A979HKE5"/>